<gene>
    <name evidence="1" type="ORF">M976_00242</name>
</gene>
<evidence type="ECO:0000313" key="1">
    <source>
        <dbReference type="EMBL" id="OAT33494.1"/>
    </source>
</evidence>
<comment type="caution">
    <text evidence="1">The sequence shown here is derived from an EMBL/GenBank/DDBJ whole genome shotgun (WGS) entry which is preliminary data.</text>
</comment>
<accession>A0ABX2WEC8</accession>
<dbReference type="Proteomes" id="UP000078407">
    <property type="component" value="Unassembled WGS sequence"/>
</dbReference>
<keyword evidence="2" id="KW-1185">Reference proteome</keyword>
<organism evidence="1 2">
    <name type="scientific">Buttiauxella ferragutiae ATCC 51602</name>
    <dbReference type="NCBI Taxonomy" id="1354252"/>
    <lineage>
        <taxon>Bacteria</taxon>
        <taxon>Pseudomonadati</taxon>
        <taxon>Pseudomonadota</taxon>
        <taxon>Gammaproteobacteria</taxon>
        <taxon>Enterobacterales</taxon>
        <taxon>Enterobacteriaceae</taxon>
        <taxon>Buttiauxella</taxon>
    </lineage>
</organism>
<evidence type="ECO:0000313" key="2">
    <source>
        <dbReference type="Proteomes" id="UP000078407"/>
    </source>
</evidence>
<proteinExistence type="predicted"/>
<name>A0ABX2WEC8_9ENTR</name>
<reference evidence="1 2" key="1">
    <citation type="submission" date="2016-04" db="EMBL/GenBank/DDBJ databases">
        <title>ATOL: Assembling a taxonomically balanced genome-scale reconstruction of the evolutionary history of the Enterobacteriaceae.</title>
        <authorList>
            <person name="Plunkett G.III."/>
            <person name="Neeno-Eckwall E.C."/>
            <person name="Glasner J.D."/>
            <person name="Perna N.T."/>
        </authorList>
    </citation>
    <scope>NUCLEOTIDE SEQUENCE [LARGE SCALE GENOMIC DNA]</scope>
    <source>
        <strain evidence="1 2">ATCC 51602</strain>
    </source>
</reference>
<dbReference type="EMBL" id="LXEQ01000001">
    <property type="protein sequence ID" value="OAT33494.1"/>
    <property type="molecule type" value="Genomic_DNA"/>
</dbReference>
<protein>
    <submittedName>
        <fullName evidence="1">Uncharacterized protein</fullName>
    </submittedName>
</protein>
<sequence length="58" mass="6769">MHYRLWEHASFDPAVEGGATAIEELKHCINANQTLGLMKGDNLIRHGWFIFQLNNSWW</sequence>